<evidence type="ECO:0000313" key="3">
    <source>
        <dbReference type="Proteomes" id="UP000460949"/>
    </source>
</evidence>
<dbReference type="RefSeq" id="WP_160838784.1">
    <property type="nucleotide sequence ID" value="NZ_WMET01000004.1"/>
</dbReference>
<proteinExistence type="predicted"/>
<keyword evidence="1" id="KW-0472">Membrane</keyword>
<dbReference type="EMBL" id="WMET01000004">
    <property type="protein sequence ID" value="MYL21248.1"/>
    <property type="molecule type" value="Genomic_DNA"/>
</dbReference>
<evidence type="ECO:0000313" key="2">
    <source>
        <dbReference type="EMBL" id="MYL21248.1"/>
    </source>
</evidence>
<name>A0A845DVV2_9BACI</name>
<evidence type="ECO:0008006" key="4">
    <source>
        <dbReference type="Google" id="ProtNLM"/>
    </source>
</evidence>
<keyword evidence="1" id="KW-0812">Transmembrane</keyword>
<dbReference type="Proteomes" id="UP000460949">
    <property type="component" value="Unassembled WGS sequence"/>
</dbReference>
<feature type="transmembrane region" description="Helical" evidence="1">
    <location>
        <begin position="77"/>
        <end position="94"/>
    </location>
</feature>
<accession>A0A845DVV2</accession>
<gene>
    <name evidence="2" type="ORF">GLW04_15210</name>
</gene>
<keyword evidence="1" id="KW-1133">Transmembrane helix</keyword>
<evidence type="ECO:0000256" key="1">
    <source>
        <dbReference type="SAM" id="Phobius"/>
    </source>
</evidence>
<dbReference type="AlphaFoldDB" id="A0A845DVV2"/>
<reference evidence="2 3" key="1">
    <citation type="submission" date="2019-11" db="EMBL/GenBank/DDBJ databases">
        <title>Genome sequences of 17 halophilic strains isolated from different environments.</title>
        <authorList>
            <person name="Furrow R.E."/>
        </authorList>
    </citation>
    <scope>NUCLEOTIDE SEQUENCE [LARGE SCALE GENOMIC DNA]</scope>
    <source>
        <strain evidence="2 3">22511_23_Filter</strain>
    </source>
</reference>
<organism evidence="2 3">
    <name type="scientific">Halobacillus litoralis</name>
    <dbReference type="NCBI Taxonomy" id="45668"/>
    <lineage>
        <taxon>Bacteria</taxon>
        <taxon>Bacillati</taxon>
        <taxon>Bacillota</taxon>
        <taxon>Bacilli</taxon>
        <taxon>Bacillales</taxon>
        <taxon>Bacillaceae</taxon>
        <taxon>Halobacillus</taxon>
    </lineage>
</organism>
<sequence length="105" mass="12298">MDNRNTPPLEEKLQKASEQIDQHLDVEEPPLLYFETLVREEQQAWHQRLWKELMLLWAAALLMITGLALSFYFIPALFIIVQGAAAVVLLGYVWKEKREMVMVDK</sequence>
<comment type="caution">
    <text evidence="2">The sequence shown here is derived from an EMBL/GenBank/DDBJ whole genome shotgun (WGS) entry which is preliminary data.</text>
</comment>
<feature type="transmembrane region" description="Helical" evidence="1">
    <location>
        <begin position="53"/>
        <end position="71"/>
    </location>
</feature>
<protein>
    <recommendedName>
        <fullName evidence="4">YxlC family protein</fullName>
    </recommendedName>
</protein>
<dbReference type="Pfam" id="PF17280">
    <property type="entry name" value="DUF5345"/>
    <property type="match status" value="1"/>
</dbReference>
<dbReference type="InterPro" id="IPR035238">
    <property type="entry name" value="DUF5345"/>
</dbReference>